<dbReference type="EMBL" id="CT868640">
    <property type="protein sequence ID" value="CAK87899.1"/>
    <property type="molecule type" value="Genomic_DNA"/>
</dbReference>
<dbReference type="InParanoid" id="A0DXY2"/>
<proteinExistence type="predicted"/>
<sequence length="137" mass="16255">MALIHNQNDMQNMFSKAGKIASEKYIIFKEKKNLKNKPRYFNGKSQSVASSEYVNQQANKKNARNIKQKQQQKQITEAEKQLSRDQIIIYKKEQFATDYQPNFEFGKKQLLRSTIRQIKEEKGYNDQKTSLQLRNLF</sequence>
<evidence type="ECO:0000313" key="3">
    <source>
        <dbReference type="Proteomes" id="UP000000600"/>
    </source>
</evidence>
<gene>
    <name evidence="2" type="ORF">GSPATT00021523001</name>
</gene>
<organism evidence="2 3">
    <name type="scientific">Paramecium tetraurelia</name>
    <dbReference type="NCBI Taxonomy" id="5888"/>
    <lineage>
        <taxon>Eukaryota</taxon>
        <taxon>Sar</taxon>
        <taxon>Alveolata</taxon>
        <taxon>Ciliophora</taxon>
        <taxon>Intramacronucleata</taxon>
        <taxon>Oligohymenophorea</taxon>
        <taxon>Peniculida</taxon>
        <taxon>Parameciidae</taxon>
        <taxon>Paramecium</taxon>
    </lineage>
</organism>
<dbReference type="KEGG" id="ptm:GSPATT00021523001"/>
<dbReference type="HOGENOM" id="CLU_1869120_0_0_1"/>
<reference evidence="2 3" key="1">
    <citation type="journal article" date="2006" name="Nature">
        <title>Global trends of whole-genome duplications revealed by the ciliate Paramecium tetraurelia.</title>
        <authorList>
            <consortium name="Genoscope"/>
            <person name="Aury J.-M."/>
            <person name="Jaillon O."/>
            <person name="Duret L."/>
            <person name="Noel B."/>
            <person name="Jubin C."/>
            <person name="Porcel B.M."/>
            <person name="Segurens B."/>
            <person name="Daubin V."/>
            <person name="Anthouard V."/>
            <person name="Aiach N."/>
            <person name="Arnaiz O."/>
            <person name="Billaut A."/>
            <person name="Beisson J."/>
            <person name="Blanc I."/>
            <person name="Bouhouche K."/>
            <person name="Camara F."/>
            <person name="Duharcourt S."/>
            <person name="Guigo R."/>
            <person name="Gogendeau D."/>
            <person name="Katinka M."/>
            <person name="Keller A.-M."/>
            <person name="Kissmehl R."/>
            <person name="Klotz C."/>
            <person name="Koll F."/>
            <person name="Le Moue A."/>
            <person name="Lepere C."/>
            <person name="Malinsky S."/>
            <person name="Nowacki M."/>
            <person name="Nowak J.K."/>
            <person name="Plattner H."/>
            <person name="Poulain J."/>
            <person name="Ruiz F."/>
            <person name="Serrano V."/>
            <person name="Zagulski M."/>
            <person name="Dessen P."/>
            <person name="Betermier M."/>
            <person name="Weissenbach J."/>
            <person name="Scarpelli C."/>
            <person name="Schachter V."/>
            <person name="Sperling L."/>
            <person name="Meyer E."/>
            <person name="Cohen J."/>
            <person name="Wincker P."/>
        </authorList>
    </citation>
    <scope>NUCLEOTIDE SEQUENCE [LARGE SCALE GENOMIC DNA]</scope>
    <source>
        <strain evidence="2 3">Stock d4-2</strain>
    </source>
</reference>
<dbReference type="Proteomes" id="UP000000600">
    <property type="component" value="Unassembled WGS sequence"/>
</dbReference>
<keyword evidence="3" id="KW-1185">Reference proteome</keyword>
<protein>
    <submittedName>
        <fullName evidence="2">Uncharacterized protein</fullName>
    </submittedName>
</protein>
<evidence type="ECO:0000313" key="2">
    <source>
        <dbReference type="EMBL" id="CAK87899.1"/>
    </source>
</evidence>
<accession>A0DXY2</accession>
<feature type="coiled-coil region" evidence="1">
    <location>
        <begin position="53"/>
        <end position="86"/>
    </location>
</feature>
<keyword evidence="1" id="KW-0175">Coiled coil</keyword>
<dbReference type="RefSeq" id="XP_001455296.1">
    <property type="nucleotide sequence ID" value="XM_001455259.1"/>
</dbReference>
<name>A0DXY2_PARTE</name>
<dbReference type="AlphaFoldDB" id="A0DXY2"/>
<evidence type="ECO:0000256" key="1">
    <source>
        <dbReference type="SAM" id="Coils"/>
    </source>
</evidence>
<dbReference type="GeneID" id="5041081"/>